<dbReference type="STRING" id="578455.G2R1I9"/>
<dbReference type="PANTHER" id="PTHR32308:SF0">
    <property type="entry name" value="HPCH_HPAI ALDOLASE_CITRATE LYASE DOMAIN-CONTAINING PROTEIN"/>
    <property type="match status" value="1"/>
</dbReference>
<accession>G2R1I9</accession>
<evidence type="ECO:0000256" key="5">
    <source>
        <dbReference type="PIRSR" id="PIRSR015582-2"/>
    </source>
</evidence>
<dbReference type="AlphaFoldDB" id="G2R1I9"/>
<reference evidence="7 8" key="1">
    <citation type="journal article" date="2011" name="Nat. Biotechnol.">
        <title>Comparative genomic analysis of the thermophilic biomass-degrading fungi Myceliophthora thermophila and Thielavia terrestris.</title>
        <authorList>
            <person name="Berka R.M."/>
            <person name="Grigoriev I.V."/>
            <person name="Otillar R."/>
            <person name="Salamov A."/>
            <person name="Grimwood J."/>
            <person name="Reid I."/>
            <person name="Ishmael N."/>
            <person name="John T."/>
            <person name="Darmond C."/>
            <person name="Moisan M.-C."/>
            <person name="Henrissat B."/>
            <person name="Coutinho P.M."/>
            <person name="Lombard V."/>
            <person name="Natvig D.O."/>
            <person name="Lindquist E."/>
            <person name="Schmutz J."/>
            <person name="Lucas S."/>
            <person name="Harris P."/>
            <person name="Powlowski J."/>
            <person name="Bellemare A."/>
            <person name="Taylor D."/>
            <person name="Butler G."/>
            <person name="de Vries R.P."/>
            <person name="Allijn I.E."/>
            <person name="van den Brink J."/>
            <person name="Ushinsky S."/>
            <person name="Storms R."/>
            <person name="Powell A.J."/>
            <person name="Paulsen I.T."/>
            <person name="Elbourne L.D.H."/>
            <person name="Baker S.E."/>
            <person name="Magnuson J."/>
            <person name="LaBoissiere S."/>
            <person name="Clutterbuck A.J."/>
            <person name="Martinez D."/>
            <person name="Wogulis M."/>
            <person name="de Leon A.L."/>
            <person name="Rey M.W."/>
            <person name="Tsang A."/>
        </authorList>
    </citation>
    <scope>NUCLEOTIDE SEQUENCE [LARGE SCALE GENOMIC DNA]</scope>
    <source>
        <strain evidence="8">ATCC 38088 / NRRL 8126</strain>
    </source>
</reference>
<dbReference type="PIRSF" id="PIRSF015582">
    <property type="entry name" value="Cit_lyase_B"/>
    <property type="match status" value="1"/>
</dbReference>
<keyword evidence="2 5" id="KW-0479">Metal-binding</keyword>
<sequence length="332" mass="34839">MSSSAIPALRRALLYVPASSPRMLAKSLTLTADNVTYDLEDSVTASMKDAARAALQAHLAALADNKKKQENRPASIGEIAVRINGASTRHAEADIRAVAALASVDALVVPKVNSPADLAFVEDAVASAGPRTRPLKLLALVESARAVMDLRDICGASSRRGGGAGGGGGGLAGLIFAAEDFALDLSLRRTPGLAEFLYARSAVVTAARAFGLESAIDLVCTSYRGAEGQERLEFECQDGRNLGFTGKQCIHPNQVPTVQRMFSPSKSEVEWAVRVLVADGKASAAGRGAWSLDGKMIDAPVVGKARATVAIAKRCGFDVDSIEQGWKHQEPE</sequence>
<organism evidence="7 8">
    <name type="scientific">Thermothielavioides terrestris (strain ATCC 38088 / NRRL 8126)</name>
    <name type="common">Thielavia terrestris</name>
    <dbReference type="NCBI Taxonomy" id="578455"/>
    <lineage>
        <taxon>Eukaryota</taxon>
        <taxon>Fungi</taxon>
        <taxon>Dikarya</taxon>
        <taxon>Ascomycota</taxon>
        <taxon>Pezizomycotina</taxon>
        <taxon>Sordariomycetes</taxon>
        <taxon>Sordariomycetidae</taxon>
        <taxon>Sordariales</taxon>
        <taxon>Chaetomiaceae</taxon>
        <taxon>Thermothielavioides</taxon>
        <taxon>Thermothielavioides terrestris</taxon>
    </lineage>
</organism>
<dbReference type="GO" id="GO:0003824">
    <property type="term" value="F:catalytic activity"/>
    <property type="evidence" value="ECO:0007669"/>
    <property type="project" value="InterPro"/>
</dbReference>
<name>G2R1I9_THETT</name>
<dbReference type="InterPro" id="IPR015813">
    <property type="entry name" value="Pyrv/PenolPyrv_kinase-like_dom"/>
</dbReference>
<evidence type="ECO:0000259" key="6">
    <source>
        <dbReference type="Pfam" id="PF03328"/>
    </source>
</evidence>
<keyword evidence="3 5" id="KW-0460">Magnesium</keyword>
<evidence type="ECO:0000313" key="8">
    <source>
        <dbReference type="Proteomes" id="UP000008181"/>
    </source>
</evidence>
<dbReference type="InterPro" id="IPR005000">
    <property type="entry name" value="Aldolase/citrate-lyase_domain"/>
</dbReference>
<evidence type="ECO:0000256" key="1">
    <source>
        <dbReference type="ARBA" id="ARBA00001946"/>
    </source>
</evidence>
<comment type="cofactor">
    <cofactor evidence="1">
        <name>Mg(2+)</name>
        <dbReference type="ChEBI" id="CHEBI:18420"/>
    </cofactor>
</comment>
<dbReference type="OrthoDB" id="1773at2759"/>
<keyword evidence="8" id="KW-1185">Reference proteome</keyword>
<dbReference type="InterPro" id="IPR011206">
    <property type="entry name" value="Citrate_lyase_beta/mcl1/mcl2"/>
</dbReference>
<dbReference type="Pfam" id="PF03328">
    <property type="entry name" value="HpcH_HpaI"/>
    <property type="match status" value="1"/>
</dbReference>
<evidence type="ECO:0000256" key="3">
    <source>
        <dbReference type="ARBA" id="ARBA00022842"/>
    </source>
</evidence>
<dbReference type="GO" id="GO:0000287">
    <property type="term" value="F:magnesium ion binding"/>
    <property type="evidence" value="ECO:0007669"/>
    <property type="project" value="TreeGrafter"/>
</dbReference>
<dbReference type="Gene3D" id="3.20.20.60">
    <property type="entry name" value="Phosphoenolpyruvate-binding domains"/>
    <property type="match status" value="1"/>
</dbReference>
<feature type="binding site" evidence="4">
    <location>
        <position position="142"/>
    </location>
    <ligand>
        <name>substrate</name>
    </ligand>
</feature>
<evidence type="ECO:0000313" key="7">
    <source>
        <dbReference type="EMBL" id="AEO65728.1"/>
    </source>
</evidence>
<protein>
    <recommendedName>
        <fullName evidence="6">HpcH/HpaI aldolase/citrate lyase domain-containing protein</fullName>
    </recommendedName>
</protein>
<feature type="binding site" evidence="5">
    <location>
        <position position="142"/>
    </location>
    <ligand>
        <name>Mg(2+)</name>
        <dbReference type="ChEBI" id="CHEBI:18420"/>
    </ligand>
</feature>
<dbReference type="KEGG" id="ttt:THITE_67903"/>
<dbReference type="HOGENOM" id="CLU_044864_1_1_1"/>
<feature type="binding site" evidence="5">
    <location>
        <position position="180"/>
    </location>
    <ligand>
        <name>Mg(2+)</name>
        <dbReference type="ChEBI" id="CHEBI:18420"/>
    </ligand>
</feature>
<dbReference type="Proteomes" id="UP000008181">
    <property type="component" value="Chromosome 2"/>
</dbReference>
<evidence type="ECO:0000256" key="4">
    <source>
        <dbReference type="PIRSR" id="PIRSR015582-1"/>
    </source>
</evidence>
<feature type="domain" description="HpcH/HpaI aldolase/citrate lyase" evidence="6">
    <location>
        <begin position="11"/>
        <end position="252"/>
    </location>
</feature>
<feature type="binding site" evidence="4">
    <location>
        <position position="82"/>
    </location>
    <ligand>
        <name>substrate</name>
    </ligand>
</feature>
<dbReference type="SUPFAM" id="SSF51621">
    <property type="entry name" value="Phosphoenolpyruvate/pyruvate domain"/>
    <property type="match status" value="1"/>
</dbReference>
<proteinExistence type="predicted"/>
<dbReference type="EMBL" id="CP003010">
    <property type="protein sequence ID" value="AEO65728.1"/>
    <property type="molecule type" value="Genomic_DNA"/>
</dbReference>
<dbReference type="PANTHER" id="PTHR32308">
    <property type="entry name" value="LYASE BETA SUBUNIT, PUTATIVE (AFU_ORTHOLOGUE AFUA_4G13030)-RELATED"/>
    <property type="match status" value="1"/>
</dbReference>
<dbReference type="InterPro" id="IPR040442">
    <property type="entry name" value="Pyrv_kinase-like_dom_sf"/>
</dbReference>
<dbReference type="GO" id="GO:0006107">
    <property type="term" value="P:oxaloacetate metabolic process"/>
    <property type="evidence" value="ECO:0007669"/>
    <property type="project" value="TreeGrafter"/>
</dbReference>
<dbReference type="RefSeq" id="XP_003652064.1">
    <property type="nucleotide sequence ID" value="XM_003652016.1"/>
</dbReference>
<dbReference type="eggNOG" id="ENOG502QQPK">
    <property type="taxonomic scope" value="Eukaryota"/>
</dbReference>
<gene>
    <name evidence="7" type="ORF">THITE_67903</name>
</gene>
<dbReference type="GeneID" id="11515154"/>
<evidence type="ECO:0000256" key="2">
    <source>
        <dbReference type="ARBA" id="ARBA00022723"/>
    </source>
</evidence>